<dbReference type="AlphaFoldDB" id="A0A9D1F0P1"/>
<gene>
    <name evidence="3" type="ORF">IAC10_11485</name>
</gene>
<proteinExistence type="predicted"/>
<reference evidence="3" key="1">
    <citation type="submission" date="2020-10" db="EMBL/GenBank/DDBJ databases">
        <authorList>
            <person name="Gilroy R."/>
        </authorList>
    </citation>
    <scope>NUCLEOTIDE SEQUENCE</scope>
    <source>
        <strain evidence="3">6276</strain>
    </source>
</reference>
<organism evidence="3 4">
    <name type="scientific">Candidatus Scatousia excrementigallinarum</name>
    <dbReference type="NCBI Taxonomy" id="2840935"/>
    <lineage>
        <taxon>Bacteria</taxon>
        <taxon>Candidatus Scatousia</taxon>
    </lineage>
</organism>
<evidence type="ECO:0000256" key="1">
    <source>
        <dbReference type="SAM" id="Coils"/>
    </source>
</evidence>
<keyword evidence="1" id="KW-0175">Coiled coil</keyword>
<reference evidence="3" key="2">
    <citation type="journal article" date="2021" name="PeerJ">
        <title>Extensive microbial diversity within the chicken gut microbiome revealed by metagenomics and culture.</title>
        <authorList>
            <person name="Gilroy R."/>
            <person name="Ravi A."/>
            <person name="Getino M."/>
            <person name="Pursley I."/>
            <person name="Horton D.L."/>
            <person name="Alikhan N.F."/>
            <person name="Baker D."/>
            <person name="Gharbi K."/>
            <person name="Hall N."/>
            <person name="Watson M."/>
            <person name="Adriaenssens E.M."/>
            <person name="Foster-Nyarko E."/>
            <person name="Jarju S."/>
            <person name="Secka A."/>
            <person name="Antonio M."/>
            <person name="Oren A."/>
            <person name="Chaudhuri R.R."/>
            <person name="La Ragione R."/>
            <person name="Hildebrand F."/>
            <person name="Pallen M.J."/>
        </authorList>
    </citation>
    <scope>NUCLEOTIDE SEQUENCE</scope>
    <source>
        <strain evidence="3">6276</strain>
    </source>
</reference>
<dbReference type="Pfam" id="PF14287">
    <property type="entry name" value="DUF4368"/>
    <property type="match status" value="1"/>
</dbReference>
<name>A0A9D1F0P1_9BACT</name>
<dbReference type="EMBL" id="DVIU01000226">
    <property type="protein sequence ID" value="HIS37231.1"/>
    <property type="molecule type" value="Genomic_DNA"/>
</dbReference>
<evidence type="ECO:0000313" key="3">
    <source>
        <dbReference type="EMBL" id="HIS37231.1"/>
    </source>
</evidence>
<dbReference type="InterPro" id="IPR025378">
    <property type="entry name" value="DUF4368"/>
</dbReference>
<feature type="domain" description="DUF4368" evidence="2">
    <location>
        <begin position="107"/>
        <end position="170"/>
    </location>
</feature>
<protein>
    <submittedName>
        <fullName evidence="3">DUF4368 domain-containing protein</fullName>
    </submittedName>
</protein>
<dbReference type="Proteomes" id="UP000823928">
    <property type="component" value="Unassembled WGS sequence"/>
</dbReference>
<evidence type="ECO:0000313" key="4">
    <source>
        <dbReference type="Proteomes" id="UP000823928"/>
    </source>
</evidence>
<evidence type="ECO:0000259" key="2">
    <source>
        <dbReference type="Pfam" id="PF14287"/>
    </source>
</evidence>
<feature type="coiled-coil region" evidence="1">
    <location>
        <begin position="51"/>
        <end position="113"/>
    </location>
</feature>
<feature type="non-terminal residue" evidence="3">
    <location>
        <position position="1"/>
    </location>
</feature>
<comment type="caution">
    <text evidence="3">The sequence shown here is derived from an EMBL/GenBank/DDBJ whole genome shotgun (WGS) entry which is preliminary data.</text>
</comment>
<accession>A0A9D1F0P1</accession>
<sequence length="173" mass="20158">ITLHAVEKIVLEDLQRVLGMAKAHEKEFVAMLQEKSKRKSTKDSADKHREYEETEKRIAMLDRIIQNLYEDKVCGSLTEERFKKLAQTYEQEQAELTEKIKALRADIAAVKKDEEDISRFMRLVKKYTELTELTPEVVRTFIDKILIHARKSDKQCSQEVEIIYNCIGAVAEI</sequence>